<keyword evidence="1" id="KW-0812">Transmembrane</keyword>
<reference evidence="2 3" key="1">
    <citation type="journal article" date="2019" name="Int. J. Syst. Evol. Microbiol.">
        <title>The Global Catalogue of Microorganisms (GCM) 10K type strain sequencing project: providing services to taxonomists for standard genome sequencing and annotation.</title>
        <authorList>
            <consortium name="The Broad Institute Genomics Platform"/>
            <consortium name="The Broad Institute Genome Sequencing Center for Infectious Disease"/>
            <person name="Wu L."/>
            <person name="Ma J."/>
        </authorList>
    </citation>
    <scope>NUCLEOTIDE SEQUENCE [LARGE SCALE GENOMIC DNA]</scope>
    <source>
        <strain evidence="2 3">LMG 29247</strain>
    </source>
</reference>
<organism evidence="2 3">
    <name type="scientific">Natrinema soli</name>
    <dbReference type="NCBI Taxonomy" id="1930624"/>
    <lineage>
        <taxon>Archaea</taxon>
        <taxon>Methanobacteriati</taxon>
        <taxon>Methanobacteriota</taxon>
        <taxon>Stenosarchaea group</taxon>
        <taxon>Halobacteria</taxon>
        <taxon>Halobacteriales</taxon>
        <taxon>Natrialbaceae</taxon>
        <taxon>Natrinema</taxon>
    </lineage>
</organism>
<feature type="transmembrane region" description="Helical" evidence="1">
    <location>
        <begin position="30"/>
        <end position="49"/>
    </location>
</feature>
<sequence length="58" mass="6531">MSERRWKSVYFVGIALNAIAFANAVMNGSWLFAGVFAFVAVYLVVRLRMVTPDTDSDR</sequence>
<accession>A0ABD5T2T3</accession>
<proteinExistence type="predicted"/>
<dbReference type="EMBL" id="JBHSWV010000834">
    <property type="protein sequence ID" value="MFC6769856.1"/>
    <property type="molecule type" value="Genomic_DNA"/>
</dbReference>
<name>A0ABD5T2T3_9EURY</name>
<evidence type="ECO:0000313" key="2">
    <source>
        <dbReference type="EMBL" id="MFC6769856.1"/>
    </source>
</evidence>
<keyword evidence="1" id="KW-1133">Transmembrane helix</keyword>
<evidence type="ECO:0000256" key="1">
    <source>
        <dbReference type="SAM" id="Phobius"/>
    </source>
</evidence>
<dbReference type="RefSeq" id="WP_273742452.1">
    <property type="nucleotide sequence ID" value="NZ_JAQIVI010000834.1"/>
</dbReference>
<keyword evidence="3" id="KW-1185">Reference proteome</keyword>
<protein>
    <submittedName>
        <fullName evidence="2">Uncharacterized protein</fullName>
    </submittedName>
</protein>
<gene>
    <name evidence="2" type="ORF">ACFQE6_33875</name>
</gene>
<evidence type="ECO:0000313" key="3">
    <source>
        <dbReference type="Proteomes" id="UP001596383"/>
    </source>
</evidence>
<comment type="caution">
    <text evidence="2">The sequence shown here is derived from an EMBL/GenBank/DDBJ whole genome shotgun (WGS) entry which is preliminary data.</text>
</comment>
<dbReference type="Proteomes" id="UP001596383">
    <property type="component" value="Unassembled WGS sequence"/>
</dbReference>
<feature type="transmembrane region" description="Helical" evidence="1">
    <location>
        <begin position="7"/>
        <end position="24"/>
    </location>
</feature>
<dbReference type="AlphaFoldDB" id="A0ABD5T2T3"/>
<keyword evidence="1" id="KW-0472">Membrane</keyword>